<dbReference type="RefSeq" id="XP_007881710.1">
    <property type="nucleotide sequence ID" value="XM_007883519.1"/>
</dbReference>
<keyword evidence="5 7" id="KW-0472">Membrane</keyword>
<dbReference type="GO" id="GO:0016020">
    <property type="term" value="C:membrane"/>
    <property type="evidence" value="ECO:0007669"/>
    <property type="project" value="UniProtKB-SubCell"/>
</dbReference>
<dbReference type="InterPro" id="IPR011701">
    <property type="entry name" value="MFS"/>
</dbReference>
<evidence type="ECO:0000256" key="5">
    <source>
        <dbReference type="ARBA" id="ARBA00023136"/>
    </source>
</evidence>
<evidence type="ECO:0000313" key="10">
    <source>
        <dbReference type="Proteomes" id="UP000053664"/>
    </source>
</evidence>
<feature type="transmembrane region" description="Helical" evidence="7">
    <location>
        <begin position="110"/>
        <end position="131"/>
    </location>
</feature>
<dbReference type="KEGG" id="pfp:PFL1_05980"/>
<feature type="compositionally biased region" description="Low complexity" evidence="6">
    <location>
        <begin position="290"/>
        <end position="304"/>
    </location>
</feature>
<feature type="transmembrane region" description="Helical" evidence="7">
    <location>
        <begin position="80"/>
        <end position="98"/>
    </location>
</feature>
<dbReference type="AlphaFoldDB" id="A0A061H6V9"/>
<feature type="region of interest" description="Disordered" evidence="6">
    <location>
        <begin position="281"/>
        <end position="345"/>
    </location>
</feature>
<organism evidence="9 10">
    <name type="scientific">Pseudozyma flocculosa PF-1</name>
    <dbReference type="NCBI Taxonomy" id="1277687"/>
    <lineage>
        <taxon>Eukaryota</taxon>
        <taxon>Fungi</taxon>
        <taxon>Dikarya</taxon>
        <taxon>Basidiomycota</taxon>
        <taxon>Ustilaginomycotina</taxon>
        <taxon>Ustilaginomycetes</taxon>
        <taxon>Ustilaginales</taxon>
        <taxon>Ustilaginaceae</taxon>
        <taxon>Pseudozyma</taxon>
    </lineage>
</organism>
<keyword evidence="4 7" id="KW-1133">Transmembrane helix</keyword>
<proteinExistence type="predicted"/>
<feature type="transmembrane region" description="Helical" evidence="7">
    <location>
        <begin position="250"/>
        <end position="272"/>
    </location>
</feature>
<gene>
    <name evidence="9" type="ORF">PFL1_05980</name>
</gene>
<feature type="compositionally biased region" description="Low complexity" evidence="6">
    <location>
        <begin position="378"/>
        <end position="395"/>
    </location>
</feature>
<dbReference type="eggNOG" id="KOG2615">
    <property type="taxonomic scope" value="Eukaryota"/>
</dbReference>
<dbReference type="PROSITE" id="PS50850">
    <property type="entry name" value="MFS"/>
    <property type="match status" value="1"/>
</dbReference>
<feature type="transmembrane region" description="Helical" evidence="7">
    <location>
        <begin position="515"/>
        <end position="537"/>
    </location>
</feature>
<dbReference type="Pfam" id="PF07690">
    <property type="entry name" value="MFS_1"/>
    <property type="match status" value="1"/>
</dbReference>
<feature type="domain" description="Major facilitator superfamily (MFS) profile" evidence="8">
    <location>
        <begin position="71"/>
        <end position="678"/>
    </location>
</feature>
<feature type="region of interest" description="Disordered" evidence="6">
    <location>
        <begin position="369"/>
        <end position="427"/>
    </location>
</feature>
<evidence type="ECO:0000256" key="1">
    <source>
        <dbReference type="ARBA" id="ARBA00004141"/>
    </source>
</evidence>
<keyword evidence="2" id="KW-0813">Transport</keyword>
<name>A0A061H6V9_9BASI</name>
<feature type="compositionally biased region" description="Low complexity" evidence="6">
    <location>
        <begin position="30"/>
        <end position="41"/>
    </location>
</feature>
<feature type="transmembrane region" description="Helical" evidence="7">
    <location>
        <begin position="200"/>
        <end position="222"/>
    </location>
</feature>
<feature type="transmembrane region" description="Helical" evidence="7">
    <location>
        <begin position="613"/>
        <end position="633"/>
    </location>
</feature>
<feature type="transmembrane region" description="Helical" evidence="7">
    <location>
        <begin position="447"/>
        <end position="469"/>
    </location>
</feature>
<dbReference type="OrthoDB" id="419616at2759"/>
<evidence type="ECO:0000256" key="6">
    <source>
        <dbReference type="SAM" id="MobiDB-lite"/>
    </source>
</evidence>
<dbReference type="EMBL" id="KE361645">
    <property type="protein sequence ID" value="EPQ26331.1"/>
    <property type="molecule type" value="Genomic_DNA"/>
</dbReference>
<evidence type="ECO:0000259" key="8">
    <source>
        <dbReference type="PROSITE" id="PS50850"/>
    </source>
</evidence>
<evidence type="ECO:0000256" key="3">
    <source>
        <dbReference type="ARBA" id="ARBA00022692"/>
    </source>
</evidence>
<dbReference type="PRINTS" id="PR01035">
    <property type="entry name" value="TCRTETA"/>
</dbReference>
<feature type="transmembrane region" description="Helical" evidence="7">
    <location>
        <begin position="574"/>
        <end position="592"/>
    </location>
</feature>
<protein>
    <recommendedName>
        <fullName evidence="8">Major facilitator superfamily (MFS) profile domain-containing protein</fullName>
    </recommendedName>
</protein>
<feature type="compositionally biased region" description="Polar residues" evidence="6">
    <location>
        <begin position="320"/>
        <end position="337"/>
    </location>
</feature>
<dbReference type="InterPro" id="IPR001958">
    <property type="entry name" value="Tet-R_TetA/multi-R_MdtG-like"/>
</dbReference>
<dbReference type="PANTHER" id="PTHR23504">
    <property type="entry name" value="MAJOR FACILITATOR SUPERFAMILY DOMAIN-CONTAINING PROTEIN 10"/>
    <property type="match status" value="1"/>
</dbReference>
<accession>A0A061H6V9</accession>
<dbReference type="GeneID" id="19320061"/>
<feature type="transmembrane region" description="Helical" evidence="7">
    <location>
        <begin position="484"/>
        <end position="503"/>
    </location>
</feature>
<dbReference type="InterPro" id="IPR020846">
    <property type="entry name" value="MFS_dom"/>
</dbReference>
<sequence length="699" mass="73720">MSARSDEPGRLSARSPLNDGAEERQPLLTAASSPSAAASPAVNAVGDAERQASPRNKAMSARAATPLPWRKLSILMAMRLAEPISFTVIFPFVNAMVYEIGATRDKAKVGYYAGLIESLFAFAQCCTILFWGGLSDRVGRKPVLLSGLVGVSCSIILFGLSRTFIAAVFSRALAGAINGNVAVVKSMVGELTDQTNQARAFSLLPLVWSIGCFIGPLLGGYLSKPAQQYPAVFGPGAPLEMDGFWQTYPYFLPCAASATITLLSMLFGSVLLEETLPSKLQAKEQRRRGQQQQQAEVRAGGQRRPSATGSTAHVRAASAAPSTNDSRYGATATQPNPLAQAAGMRPITVRHNRGRSTARVLAHVQSWASGFTPSGSPAGSRDASRAVSRSASPTRQSQVGCAAPTRESAAADRSANPEATSADDADDAAKPTGILGLLSIRQIQSVLLSYACLSFMAVALDAVLVLYLFEPIELGGLGFDTEHTGILLSLTGLGGIIVQLVLFPPLHRRMGSLKLYQASMWAFPLSVTLLPLANGIARVGLAASSSSRLSSTDAFLLFEAEGGGGRSSDLPPKYVALVWTAVVFANALKVVGGMAFSSNMILVNECSRLTKGAALGTLNSLAQLSASLTRAIGPYVASTLFAFSVSHNLLGGQFVWLVLFVAGLLGSLTCLLIRDLEKEREDQQQQQQRQLPQAAAVAE</sequence>
<dbReference type="Gene3D" id="1.20.1250.20">
    <property type="entry name" value="MFS general substrate transporter like domains"/>
    <property type="match status" value="1"/>
</dbReference>
<dbReference type="SUPFAM" id="SSF103473">
    <property type="entry name" value="MFS general substrate transporter"/>
    <property type="match status" value="1"/>
</dbReference>
<evidence type="ECO:0000313" key="9">
    <source>
        <dbReference type="EMBL" id="EPQ26331.1"/>
    </source>
</evidence>
<feature type="region of interest" description="Disordered" evidence="6">
    <location>
        <begin position="1"/>
        <end position="59"/>
    </location>
</feature>
<dbReference type="Proteomes" id="UP000053664">
    <property type="component" value="Unassembled WGS sequence"/>
</dbReference>
<reference evidence="9 10" key="1">
    <citation type="journal article" date="2013" name="Plant Cell">
        <title>The transition from a phytopathogenic smut ancestor to an anamorphic biocontrol agent deciphered by comparative whole-genome analysis.</title>
        <authorList>
            <person name="Lefebvre F."/>
            <person name="Joly D.L."/>
            <person name="Labbe C."/>
            <person name="Teichmann B."/>
            <person name="Linning R."/>
            <person name="Belzile F."/>
            <person name="Bakkeren G."/>
            <person name="Belanger R.R."/>
        </authorList>
    </citation>
    <scope>NUCLEOTIDE SEQUENCE [LARGE SCALE GENOMIC DNA]</scope>
    <source>
        <strain evidence="9 10">PF-1</strain>
    </source>
</reference>
<evidence type="ECO:0000256" key="7">
    <source>
        <dbReference type="SAM" id="Phobius"/>
    </source>
</evidence>
<dbReference type="InterPro" id="IPR036259">
    <property type="entry name" value="MFS_trans_sf"/>
</dbReference>
<evidence type="ECO:0000256" key="2">
    <source>
        <dbReference type="ARBA" id="ARBA00022448"/>
    </source>
</evidence>
<feature type="transmembrane region" description="Helical" evidence="7">
    <location>
        <begin position="653"/>
        <end position="673"/>
    </location>
</feature>
<feature type="transmembrane region" description="Helical" evidence="7">
    <location>
        <begin position="143"/>
        <end position="160"/>
    </location>
</feature>
<dbReference type="HOGENOM" id="CLU_001265_54_6_1"/>
<evidence type="ECO:0000256" key="4">
    <source>
        <dbReference type="ARBA" id="ARBA00022989"/>
    </source>
</evidence>
<keyword evidence="3 7" id="KW-0812">Transmembrane</keyword>
<dbReference type="PANTHER" id="PTHR23504:SF15">
    <property type="entry name" value="MAJOR FACILITATOR SUPERFAMILY (MFS) PROFILE DOMAIN-CONTAINING PROTEIN"/>
    <property type="match status" value="1"/>
</dbReference>
<dbReference type="GO" id="GO:0022857">
    <property type="term" value="F:transmembrane transporter activity"/>
    <property type="evidence" value="ECO:0007669"/>
    <property type="project" value="InterPro"/>
</dbReference>
<comment type="subcellular location">
    <subcellularLocation>
        <location evidence="1">Membrane</location>
        <topology evidence="1">Multi-pass membrane protein</topology>
    </subcellularLocation>
</comment>